<evidence type="ECO:0000259" key="1">
    <source>
        <dbReference type="PROSITE" id="PS51186"/>
    </source>
</evidence>
<dbReference type="InterPro" id="IPR051531">
    <property type="entry name" value="N-acetyltransferase"/>
</dbReference>
<dbReference type="InterPro" id="IPR000182">
    <property type="entry name" value="GNAT_dom"/>
</dbReference>
<keyword evidence="2" id="KW-0012">Acyltransferase</keyword>
<dbReference type="PROSITE" id="PS51186">
    <property type="entry name" value="GNAT"/>
    <property type="match status" value="1"/>
</dbReference>
<evidence type="ECO:0000313" key="2">
    <source>
        <dbReference type="EMBL" id="MFI2229023.1"/>
    </source>
</evidence>
<dbReference type="GO" id="GO:0016746">
    <property type="term" value="F:acyltransferase activity"/>
    <property type="evidence" value="ECO:0007669"/>
    <property type="project" value="UniProtKB-KW"/>
</dbReference>
<accession>A0ABW7VU91</accession>
<dbReference type="Proteomes" id="UP001611494">
    <property type="component" value="Unassembled WGS sequence"/>
</dbReference>
<dbReference type="SUPFAM" id="SSF55729">
    <property type="entry name" value="Acyl-CoA N-acyltransferases (Nat)"/>
    <property type="match status" value="1"/>
</dbReference>
<dbReference type="EC" id="2.3.-.-" evidence="2"/>
<proteinExistence type="predicted"/>
<gene>
    <name evidence="2" type="ORF">ACH49Z_04140</name>
</gene>
<dbReference type="EMBL" id="JBIRYL010000001">
    <property type="protein sequence ID" value="MFI2229023.1"/>
    <property type="molecule type" value="Genomic_DNA"/>
</dbReference>
<reference evidence="2 3" key="1">
    <citation type="submission" date="2024-10" db="EMBL/GenBank/DDBJ databases">
        <title>The Natural Products Discovery Center: Release of the First 8490 Sequenced Strains for Exploring Actinobacteria Biosynthetic Diversity.</title>
        <authorList>
            <person name="Kalkreuter E."/>
            <person name="Kautsar S.A."/>
            <person name="Yang D."/>
            <person name="Bader C.D."/>
            <person name="Teijaro C.N."/>
            <person name="Fluegel L."/>
            <person name="Davis C.M."/>
            <person name="Simpson J.R."/>
            <person name="Lauterbach L."/>
            <person name="Steele A.D."/>
            <person name="Gui C."/>
            <person name="Meng S."/>
            <person name="Li G."/>
            <person name="Viehrig K."/>
            <person name="Ye F."/>
            <person name="Su P."/>
            <person name="Kiefer A.F."/>
            <person name="Nichols A."/>
            <person name="Cepeda A.J."/>
            <person name="Yan W."/>
            <person name="Fan B."/>
            <person name="Jiang Y."/>
            <person name="Adhikari A."/>
            <person name="Zheng C.-J."/>
            <person name="Schuster L."/>
            <person name="Cowan T.M."/>
            <person name="Smanski M.J."/>
            <person name="Chevrette M.G."/>
            <person name="De Carvalho L.P.S."/>
            <person name="Shen B."/>
        </authorList>
    </citation>
    <scope>NUCLEOTIDE SEQUENCE [LARGE SCALE GENOMIC DNA]</scope>
    <source>
        <strain evidence="2 3">NPDC019377</strain>
    </source>
</reference>
<dbReference type="InterPro" id="IPR016181">
    <property type="entry name" value="Acyl_CoA_acyltransferase"/>
</dbReference>
<keyword evidence="2" id="KW-0808">Transferase</keyword>
<dbReference type="PANTHER" id="PTHR43792">
    <property type="entry name" value="GNAT FAMILY, PUTATIVE (AFU_ORTHOLOGUE AFUA_3G00765)-RELATED-RELATED"/>
    <property type="match status" value="1"/>
</dbReference>
<name>A0ABW7VU91_9NOCA</name>
<organism evidence="2 3">
    <name type="scientific">Nocardia testacea</name>
    <dbReference type="NCBI Taxonomy" id="248551"/>
    <lineage>
        <taxon>Bacteria</taxon>
        <taxon>Bacillati</taxon>
        <taxon>Actinomycetota</taxon>
        <taxon>Actinomycetes</taxon>
        <taxon>Mycobacteriales</taxon>
        <taxon>Nocardiaceae</taxon>
        <taxon>Nocardia</taxon>
    </lineage>
</organism>
<dbReference type="RefSeq" id="WP_397059627.1">
    <property type="nucleotide sequence ID" value="NZ_JBIRYL010000001.1"/>
</dbReference>
<feature type="domain" description="N-acetyltransferase" evidence="1">
    <location>
        <begin position="14"/>
        <end position="164"/>
    </location>
</feature>
<dbReference type="PANTHER" id="PTHR43792:SF13">
    <property type="entry name" value="ACETYLTRANSFERASE"/>
    <property type="match status" value="1"/>
</dbReference>
<dbReference type="Pfam" id="PF13302">
    <property type="entry name" value="Acetyltransf_3"/>
    <property type="match status" value="1"/>
</dbReference>
<sequence>MSDSFPTDITTARLVLRLWTPDDLAAVRTGARQPSWAADFPADGDREIAAALAVRPEWLERFGHRVVSERDSGLAVGSVGLFWPPADGVLELGYGIVPSRRGRGYATEAARALVEYAFTAPQVRTVSASVELANSASVRVLEKAGFARVHSARARAEFRMTRPD</sequence>
<keyword evidence="3" id="KW-1185">Reference proteome</keyword>
<comment type="caution">
    <text evidence="2">The sequence shown here is derived from an EMBL/GenBank/DDBJ whole genome shotgun (WGS) entry which is preliminary data.</text>
</comment>
<dbReference type="Gene3D" id="3.40.630.30">
    <property type="match status" value="1"/>
</dbReference>
<evidence type="ECO:0000313" key="3">
    <source>
        <dbReference type="Proteomes" id="UP001611494"/>
    </source>
</evidence>
<protein>
    <submittedName>
        <fullName evidence="2">GNAT family N-acetyltransferase</fullName>
        <ecNumber evidence="2">2.3.-.-</ecNumber>
    </submittedName>
</protein>